<sequence>MANYPSDPIPHLPPGIEYLPPGPLRTKRSYVVVGGDMPLICDDWAIATLAPEAAAHEFNASIALIEHFLEGRGWGVKSSSRCGQGAALIQFHSAAERDAAIDYSPHFLGDTVLRFLPQNRGINHRNAVFTHECWLMILDFPLECWDVETIMRVVAPFGRFVVWNKDSSNKARILVKIRPYNIDTLPLSLVVMQNNNDLGNGDSWTCPVTILTRKLLGAQGADEDPLPPGDLSPHPMPMGFDDVWAGGHGHGGHGGLGAQGANEADNQQQQQDMPAPGADENQPIILEDLHEINHPATPPLQDNQAHHTPEDPSDPIATLQSLLAAVTDNAGDIIERLRGTIITGASCKMVEVTEDEGTVKKYTLQFDAVETISSVAAPNEIIPLPDAESAKAVQKNKRKKKEPVDVAPVRRSVRIAKYLGGYKDIESANAAGFIPVSDGIGTDSEQSEDLLITNLAPRFEAVAHDADAPPPPHLPIETVRAIGTGLCKMPREAVSDEALLLDCDNDSV</sequence>
<dbReference type="PANTHER" id="PTHR33075">
    <property type="entry name" value="OS02G0499800 PROTEIN"/>
    <property type="match status" value="1"/>
</dbReference>
<proteinExistence type="predicted"/>
<accession>A0AAD8RAT7</accession>
<evidence type="ECO:0000313" key="3">
    <source>
        <dbReference type="EMBL" id="KAK1616004.1"/>
    </source>
</evidence>
<keyword evidence="4" id="KW-1185">Reference proteome</keyword>
<protein>
    <recommendedName>
        <fullName evidence="2">DUF7597 domain-containing protein</fullName>
    </recommendedName>
</protein>
<feature type="compositionally biased region" description="Low complexity" evidence="1">
    <location>
        <begin position="259"/>
        <end position="279"/>
    </location>
</feature>
<dbReference type="Proteomes" id="UP001231189">
    <property type="component" value="Unassembled WGS sequence"/>
</dbReference>
<feature type="region of interest" description="Disordered" evidence="1">
    <location>
        <begin position="294"/>
        <end position="315"/>
    </location>
</feature>
<comment type="caution">
    <text evidence="3">The sequence shown here is derived from an EMBL/GenBank/DDBJ whole genome shotgun (WGS) entry which is preliminary data.</text>
</comment>
<feature type="domain" description="DUF7597" evidence="2">
    <location>
        <begin position="7"/>
        <end position="127"/>
    </location>
</feature>
<reference evidence="3" key="1">
    <citation type="submission" date="2023-07" db="EMBL/GenBank/DDBJ databases">
        <title>A chromosome-level genome assembly of Lolium multiflorum.</title>
        <authorList>
            <person name="Chen Y."/>
            <person name="Copetti D."/>
            <person name="Kolliker R."/>
            <person name="Studer B."/>
        </authorList>
    </citation>
    <scope>NUCLEOTIDE SEQUENCE</scope>
    <source>
        <strain evidence="3">02402/16</strain>
        <tissue evidence="3">Leaf</tissue>
    </source>
</reference>
<dbReference type="Pfam" id="PF24530">
    <property type="entry name" value="DUF7597"/>
    <property type="match status" value="1"/>
</dbReference>
<feature type="region of interest" description="Disordered" evidence="1">
    <location>
        <begin position="219"/>
        <end position="280"/>
    </location>
</feature>
<dbReference type="EMBL" id="JAUUTY010000006">
    <property type="protein sequence ID" value="KAK1616004.1"/>
    <property type="molecule type" value="Genomic_DNA"/>
</dbReference>
<gene>
    <name evidence="3" type="ORF">QYE76_021521</name>
</gene>
<evidence type="ECO:0000259" key="2">
    <source>
        <dbReference type="Pfam" id="PF24530"/>
    </source>
</evidence>
<name>A0AAD8RAT7_LOLMU</name>
<feature type="compositionally biased region" description="Gly residues" evidence="1">
    <location>
        <begin position="246"/>
        <end position="258"/>
    </location>
</feature>
<organism evidence="3 4">
    <name type="scientific">Lolium multiflorum</name>
    <name type="common">Italian ryegrass</name>
    <name type="synonym">Lolium perenne subsp. multiflorum</name>
    <dbReference type="NCBI Taxonomy" id="4521"/>
    <lineage>
        <taxon>Eukaryota</taxon>
        <taxon>Viridiplantae</taxon>
        <taxon>Streptophyta</taxon>
        <taxon>Embryophyta</taxon>
        <taxon>Tracheophyta</taxon>
        <taxon>Spermatophyta</taxon>
        <taxon>Magnoliopsida</taxon>
        <taxon>Liliopsida</taxon>
        <taxon>Poales</taxon>
        <taxon>Poaceae</taxon>
        <taxon>BOP clade</taxon>
        <taxon>Pooideae</taxon>
        <taxon>Poodae</taxon>
        <taxon>Poeae</taxon>
        <taxon>Poeae Chloroplast Group 2 (Poeae type)</taxon>
        <taxon>Loliodinae</taxon>
        <taxon>Loliinae</taxon>
        <taxon>Lolium</taxon>
    </lineage>
</organism>
<dbReference type="AlphaFoldDB" id="A0AAD8RAT7"/>
<dbReference type="PANTHER" id="PTHR33075:SF7">
    <property type="entry name" value="OS02G0303350 PROTEIN"/>
    <property type="match status" value="1"/>
</dbReference>
<evidence type="ECO:0000313" key="4">
    <source>
        <dbReference type="Proteomes" id="UP001231189"/>
    </source>
</evidence>
<evidence type="ECO:0000256" key="1">
    <source>
        <dbReference type="SAM" id="MobiDB-lite"/>
    </source>
</evidence>
<feature type="compositionally biased region" description="Pro residues" evidence="1">
    <location>
        <begin position="226"/>
        <end position="236"/>
    </location>
</feature>
<dbReference type="InterPro" id="IPR056018">
    <property type="entry name" value="DUF7597"/>
</dbReference>